<dbReference type="EMBL" id="CAXLJM020000054">
    <property type="protein sequence ID" value="CAL8117489.1"/>
    <property type="molecule type" value="Genomic_DNA"/>
</dbReference>
<keyword evidence="1" id="KW-0732">Signal</keyword>
<dbReference type="Proteomes" id="UP001642540">
    <property type="component" value="Unassembled WGS sequence"/>
</dbReference>
<evidence type="ECO:0000256" key="1">
    <source>
        <dbReference type="SAM" id="SignalP"/>
    </source>
</evidence>
<evidence type="ECO:0000313" key="2">
    <source>
        <dbReference type="EMBL" id="CAL8117489.1"/>
    </source>
</evidence>
<feature type="chain" id="PRO_5046256011" description="C2 domain-containing protein" evidence="1">
    <location>
        <begin position="23"/>
        <end position="222"/>
    </location>
</feature>
<sequence length="222" mass="25599">MNAVRLVELLLVLVACCDTCHQNNSTRVDRAKLYFKVSARNLERSYQPVYRPYVYVDVTEDNGKTLEFVGQSEYAPSCSEDPQWNKTFFLSFNRTKNQHDNGTRTKLGETESYSLSNMSKMKDVYSVHYDPYLNERLYFEVNGSDGYRGHPCFLVNDYVGWGQKKMLTLKNGGWLVGEEEFRLILEQSGGSSQVTIFKLPSVTSYNQSRVQLSVPSYPKWMP</sequence>
<proteinExistence type="predicted"/>
<feature type="signal peptide" evidence="1">
    <location>
        <begin position="1"/>
        <end position="22"/>
    </location>
</feature>
<organism evidence="2 3">
    <name type="scientific">Orchesella dallaii</name>
    <dbReference type="NCBI Taxonomy" id="48710"/>
    <lineage>
        <taxon>Eukaryota</taxon>
        <taxon>Metazoa</taxon>
        <taxon>Ecdysozoa</taxon>
        <taxon>Arthropoda</taxon>
        <taxon>Hexapoda</taxon>
        <taxon>Collembola</taxon>
        <taxon>Entomobryomorpha</taxon>
        <taxon>Entomobryoidea</taxon>
        <taxon>Orchesellidae</taxon>
        <taxon>Orchesellinae</taxon>
        <taxon>Orchesella</taxon>
    </lineage>
</organism>
<name>A0ABP1R1T2_9HEXA</name>
<keyword evidence="3" id="KW-1185">Reference proteome</keyword>
<accession>A0ABP1R1T2</accession>
<reference evidence="2 3" key="1">
    <citation type="submission" date="2024-08" db="EMBL/GenBank/DDBJ databases">
        <authorList>
            <person name="Cucini C."/>
            <person name="Frati F."/>
        </authorList>
    </citation>
    <scope>NUCLEOTIDE SEQUENCE [LARGE SCALE GENOMIC DNA]</scope>
</reference>
<protein>
    <recommendedName>
        <fullName evidence="4">C2 domain-containing protein</fullName>
    </recommendedName>
</protein>
<evidence type="ECO:0000313" key="3">
    <source>
        <dbReference type="Proteomes" id="UP001642540"/>
    </source>
</evidence>
<gene>
    <name evidence="2" type="ORF">ODALV1_LOCUS17718</name>
</gene>
<comment type="caution">
    <text evidence="2">The sequence shown here is derived from an EMBL/GenBank/DDBJ whole genome shotgun (WGS) entry which is preliminary data.</text>
</comment>
<evidence type="ECO:0008006" key="4">
    <source>
        <dbReference type="Google" id="ProtNLM"/>
    </source>
</evidence>